<dbReference type="OrthoDB" id="7876503at2"/>
<protein>
    <submittedName>
        <fullName evidence="1">Uncharacterized protein</fullName>
    </submittedName>
</protein>
<dbReference type="EMBL" id="VDFV01000036">
    <property type="protein sequence ID" value="TNC65797.1"/>
    <property type="molecule type" value="Genomic_DNA"/>
</dbReference>
<dbReference type="AlphaFoldDB" id="A0A5C4N668"/>
<dbReference type="RefSeq" id="WP_139082946.1">
    <property type="nucleotide sequence ID" value="NZ_VDFV01000036.1"/>
</dbReference>
<comment type="caution">
    <text evidence="1">The sequence shown here is derived from an EMBL/GenBank/DDBJ whole genome shotgun (WGS) entry which is preliminary data.</text>
</comment>
<name>A0A5C4N668_9RHOB</name>
<sequence>MSTFFVTRVTIDAAVAAFIAEGGPLSLEAATDLGRALWAMNAEAVRWRYDLDTGTPEEHAEHEANLAAVASYAWTPRDLALAVIVKSLDCLHNQCCEGPVCETALYGRLTALANHHDAGGVRDTAEYEQAHWGLDEVDPPAEAGAPSGVRFRSELTPEGEQLVIPGCERNRSSKLRQLDLFG</sequence>
<evidence type="ECO:0000313" key="2">
    <source>
        <dbReference type="Proteomes" id="UP000305709"/>
    </source>
</evidence>
<keyword evidence="2" id="KW-1185">Reference proteome</keyword>
<organism evidence="1 2">
    <name type="scientific">Rubellimicrobium roseum</name>
    <dbReference type="NCBI Taxonomy" id="687525"/>
    <lineage>
        <taxon>Bacteria</taxon>
        <taxon>Pseudomonadati</taxon>
        <taxon>Pseudomonadota</taxon>
        <taxon>Alphaproteobacteria</taxon>
        <taxon>Rhodobacterales</taxon>
        <taxon>Roseobacteraceae</taxon>
        <taxon>Rubellimicrobium</taxon>
    </lineage>
</organism>
<dbReference type="Proteomes" id="UP000305709">
    <property type="component" value="Unassembled WGS sequence"/>
</dbReference>
<gene>
    <name evidence="1" type="ORF">FHG71_17265</name>
</gene>
<evidence type="ECO:0000313" key="1">
    <source>
        <dbReference type="EMBL" id="TNC65797.1"/>
    </source>
</evidence>
<reference evidence="1 2" key="1">
    <citation type="submission" date="2019-06" db="EMBL/GenBank/DDBJ databases">
        <authorList>
            <person name="Jiang L."/>
        </authorList>
    </citation>
    <scope>NUCLEOTIDE SEQUENCE [LARGE SCALE GENOMIC DNA]</scope>
    <source>
        <strain evidence="1 2">YIM 48858</strain>
    </source>
</reference>
<proteinExistence type="predicted"/>
<accession>A0A5C4N668</accession>